<dbReference type="AlphaFoldDB" id="A0A8D8WMB0"/>
<accession>A0A8D8WMB0</accession>
<sequence length="99" mass="11167">MLPSTRSCPVVDPPRLLSRMSVLKMVRRRPAARQRQNIPPLSLPLSASNSRRIQTGTDQNIATSLSLSLLVFNSLVSCLLIKSIQFRVKMLWAFVSKLY</sequence>
<organism evidence="1">
    <name type="scientific">Cacopsylla melanoneura</name>
    <dbReference type="NCBI Taxonomy" id="428564"/>
    <lineage>
        <taxon>Eukaryota</taxon>
        <taxon>Metazoa</taxon>
        <taxon>Ecdysozoa</taxon>
        <taxon>Arthropoda</taxon>
        <taxon>Hexapoda</taxon>
        <taxon>Insecta</taxon>
        <taxon>Pterygota</taxon>
        <taxon>Neoptera</taxon>
        <taxon>Paraneoptera</taxon>
        <taxon>Hemiptera</taxon>
        <taxon>Sternorrhyncha</taxon>
        <taxon>Psylloidea</taxon>
        <taxon>Psyllidae</taxon>
        <taxon>Psyllinae</taxon>
        <taxon>Cacopsylla</taxon>
    </lineage>
</organism>
<protein>
    <submittedName>
        <fullName evidence="1">Uncharacterized protein</fullName>
    </submittedName>
</protein>
<dbReference type="EMBL" id="HBUF01204899">
    <property type="protein sequence ID" value="CAG6663259.1"/>
    <property type="molecule type" value="Transcribed_RNA"/>
</dbReference>
<evidence type="ECO:0000313" key="1">
    <source>
        <dbReference type="EMBL" id="CAG6663259.1"/>
    </source>
</evidence>
<reference evidence="1" key="1">
    <citation type="submission" date="2021-05" db="EMBL/GenBank/DDBJ databases">
        <authorList>
            <person name="Alioto T."/>
            <person name="Alioto T."/>
            <person name="Gomez Garrido J."/>
        </authorList>
    </citation>
    <scope>NUCLEOTIDE SEQUENCE</scope>
</reference>
<name>A0A8D8WMB0_9HEMI</name>
<proteinExistence type="predicted"/>